<dbReference type="InterPro" id="IPR009335">
    <property type="entry name" value="T3SS_HrpE/ATPase_suE"/>
</dbReference>
<gene>
    <name evidence="2" type="ORF">F4V73_08405</name>
</gene>
<dbReference type="OrthoDB" id="9940352at2"/>
<evidence type="ECO:0008006" key="4">
    <source>
        <dbReference type="Google" id="ProtNLM"/>
    </source>
</evidence>
<dbReference type="Proteomes" id="UP000322181">
    <property type="component" value="Unassembled WGS sequence"/>
</dbReference>
<evidence type="ECO:0000313" key="2">
    <source>
        <dbReference type="EMBL" id="KAA8717833.1"/>
    </source>
</evidence>
<dbReference type="EMBL" id="VXKB01000001">
    <property type="protein sequence ID" value="KAA8717833.1"/>
    <property type="molecule type" value="Genomic_DNA"/>
</dbReference>
<dbReference type="RefSeq" id="WP_067360693.1">
    <property type="nucleotide sequence ID" value="NZ_BAAAFS010000001.1"/>
</dbReference>
<keyword evidence="1" id="KW-0175">Coiled coil</keyword>
<evidence type="ECO:0000256" key="1">
    <source>
        <dbReference type="SAM" id="Coils"/>
    </source>
</evidence>
<comment type="caution">
    <text evidence="2">The sequence shown here is derived from an EMBL/GenBank/DDBJ whole genome shotgun (WGS) entry which is preliminary data.</text>
</comment>
<feature type="coiled-coil region" evidence="1">
    <location>
        <begin position="55"/>
        <end position="89"/>
    </location>
</feature>
<dbReference type="AlphaFoldDB" id="A0A5M9RBD9"/>
<evidence type="ECO:0000313" key="3">
    <source>
        <dbReference type="Proteomes" id="UP000322181"/>
    </source>
</evidence>
<dbReference type="Pfam" id="PF06188">
    <property type="entry name" value="HrpE"/>
    <property type="match status" value="1"/>
</dbReference>
<proteinExistence type="predicted"/>
<protein>
    <recommendedName>
        <fullName evidence="4">Type III secretion system protein</fullName>
    </recommendedName>
</protein>
<accession>A0A5M9RBD9</accession>
<sequence length="207" mass="23188">MPDDTALPDSTSLPLSRLTTDSYTLTTAPCIIRAADYRVLLNSQTLKADTEQLRLKMQSELNDEMAARRKNAEEELACARTQILLETRQHCREVITQLDAEITALICHTIHILLEDAPVQTRLRAALRGGLSRTNPQFSLTLTVHPDQADFLHQWLTAEETIPLPEDIFVDTDNSLLSGDCLIRQGRQVIHATLDNQLTVLKLILPA</sequence>
<name>A0A5M9RBD9_9GAMM</name>
<reference evidence="2 3" key="1">
    <citation type="submission" date="2019-09" db="EMBL/GenBank/DDBJ databases">
        <title>Draft genome sequence of various Type strains from the CCUG.</title>
        <authorList>
            <person name="Pineiro-Iglesias B."/>
            <person name="Tunovic T."/>
            <person name="Unosson C."/>
            <person name="Inganas E."/>
            <person name="Ohlen M."/>
            <person name="Cardew S."/>
            <person name="Jensie-Markopoulos S."/>
            <person name="Salva-Serra F."/>
            <person name="Jaen-Luchoro D."/>
            <person name="Karlsson R."/>
            <person name="Svensson-Stadler L."/>
            <person name="Chun J."/>
            <person name="Moore E."/>
        </authorList>
    </citation>
    <scope>NUCLEOTIDE SEQUENCE [LARGE SCALE GENOMIC DNA]</scope>
    <source>
        <strain evidence="2 3">CCUG 53682T</strain>
    </source>
</reference>
<organism evidence="2 3">
    <name type="scientific">Morganella psychrotolerans</name>
    <dbReference type="NCBI Taxonomy" id="368603"/>
    <lineage>
        <taxon>Bacteria</taxon>
        <taxon>Pseudomonadati</taxon>
        <taxon>Pseudomonadota</taxon>
        <taxon>Gammaproteobacteria</taxon>
        <taxon>Enterobacterales</taxon>
        <taxon>Morganellaceae</taxon>
        <taxon>Morganella</taxon>
    </lineage>
</organism>